<evidence type="ECO:0000313" key="2">
    <source>
        <dbReference type="Proteomes" id="UP000286235"/>
    </source>
</evidence>
<accession>A0A420VGX3</accession>
<name>A0A420VGX3_9BACI</name>
<dbReference type="EMBL" id="AZRV01000012">
    <property type="protein sequence ID" value="RKO62613.1"/>
    <property type="molecule type" value="Genomic_DNA"/>
</dbReference>
<proteinExistence type="predicted"/>
<dbReference type="AlphaFoldDB" id="A0A420VGX3"/>
<evidence type="ECO:0000313" key="1">
    <source>
        <dbReference type="EMBL" id="RKO62613.1"/>
    </source>
</evidence>
<organism evidence="1 2">
    <name type="scientific">Caldibacillus debilis GB1</name>
    <dbReference type="NCBI Taxonomy" id="1339248"/>
    <lineage>
        <taxon>Bacteria</taxon>
        <taxon>Bacillati</taxon>
        <taxon>Bacillota</taxon>
        <taxon>Bacilli</taxon>
        <taxon>Bacillales</taxon>
        <taxon>Bacillaceae</taxon>
        <taxon>Caldibacillus</taxon>
    </lineage>
</organism>
<comment type="caution">
    <text evidence="1">The sequence shown here is derived from an EMBL/GenBank/DDBJ whole genome shotgun (WGS) entry which is preliminary data.</text>
</comment>
<keyword evidence="2" id="KW-1185">Reference proteome</keyword>
<protein>
    <submittedName>
        <fullName evidence="1">Uncharacterized protein</fullName>
    </submittedName>
</protein>
<sequence>MECFQGSGASRTVSGSSQAREITTLCRRHRTVPYQVEREKFLRL</sequence>
<reference evidence="1 2" key="1">
    <citation type="submission" date="2013-12" db="EMBL/GenBank/DDBJ databases">
        <title>Genome and proteome characterization of Caldibacillus debilis GB1 derived from a cellulolytic aero-tolerant co-culture.</title>
        <authorList>
            <person name="Wushke S.T."/>
            <person name="Zhang X."/>
            <person name="Fristensky B."/>
            <person name="Wilkins J.A."/>
            <person name="Levin D.B."/>
            <person name="Sparling R."/>
        </authorList>
    </citation>
    <scope>NUCLEOTIDE SEQUENCE [LARGE SCALE GENOMIC DNA]</scope>
    <source>
        <strain evidence="1 2">GB1</strain>
    </source>
</reference>
<gene>
    <name evidence="1" type="ORF">Cdeb_00341</name>
</gene>
<dbReference type="Proteomes" id="UP000286235">
    <property type="component" value="Unassembled WGS sequence"/>
</dbReference>